<evidence type="ECO:0000313" key="5">
    <source>
        <dbReference type="Proteomes" id="UP000829069"/>
    </source>
</evidence>
<keyword evidence="5" id="KW-1185">Reference proteome</keyword>
<organism evidence="4 5">
    <name type="scientific">Arthrobacter sulfonylureivorans</name>
    <dbReference type="NCBI Taxonomy" id="2486855"/>
    <lineage>
        <taxon>Bacteria</taxon>
        <taxon>Bacillati</taxon>
        <taxon>Actinomycetota</taxon>
        <taxon>Actinomycetes</taxon>
        <taxon>Micrococcales</taxon>
        <taxon>Micrococcaceae</taxon>
        <taxon>Arthrobacter</taxon>
    </lineage>
</organism>
<proteinExistence type="predicted"/>
<gene>
    <name evidence="4" type="ORF">MNQ99_05795</name>
</gene>
<evidence type="ECO:0000259" key="3">
    <source>
        <dbReference type="SMART" id="SM00495"/>
    </source>
</evidence>
<dbReference type="CDD" id="cd06543">
    <property type="entry name" value="GH18_PF-ChiA-like"/>
    <property type="match status" value="1"/>
</dbReference>
<dbReference type="Gene3D" id="2.10.10.20">
    <property type="entry name" value="Carbohydrate-binding module superfamily 5/12"/>
    <property type="match status" value="2"/>
</dbReference>
<name>A0ABY3WA39_9MICC</name>
<feature type="compositionally biased region" description="Low complexity" evidence="2">
    <location>
        <begin position="372"/>
        <end position="389"/>
    </location>
</feature>
<dbReference type="EMBL" id="CP093326">
    <property type="protein sequence ID" value="UNK46866.1"/>
    <property type="molecule type" value="Genomic_DNA"/>
</dbReference>
<sequence>MSKRFPGRRLSWLRLGVLITATAAIVAAAGVGWGQFTDARAAAGKASWFAGYVDATATPFYSFENPSSDAERSVILSFIVADPQESCTPSWGGFYGFDEAQATMDLDRRVARLADTGGHIGISFGGLLNKELATGCTDPVALKRAYSQVLERYNVDTIDLDIEGDNLADTAAGERRATVMAQLAAEREAAGQDLDIWLTLPVAPHGLTDEGVRTVEQMLAAKVPLAGVNLMTMDYGQSRQPDQSMLDASIQAARSAHVQLQAAYREAGLESGERTVWSKIGLTPMIGQNDVPGEIFSLEDATGLNAFASEVGIGRMSMWSLNRDATCSANYGDVTKVSDNCSGVEQHESSYAAVLGQNLGGLPRAVSEPGRTASAGAAPESTPAASAAGIVDDPATSPYPIWNSEAAYVADERVVWHRNVYKAKWWTRGDVPDDPTATAEVTPWTLIGPVLPGETPQPVVTAPAGTFPEWKIDTIYLKSDRVQLEGRVFEAKWWTQGDSPEAALQGADSTPWLVLTNEEVAELLSDLQK</sequence>
<dbReference type="InterPro" id="IPR017853">
    <property type="entry name" value="GH"/>
</dbReference>
<protein>
    <submittedName>
        <fullName evidence="4">Glycosyl hydrolase family 18</fullName>
    </submittedName>
</protein>
<dbReference type="SUPFAM" id="SSF51055">
    <property type="entry name" value="Carbohydrate binding domain"/>
    <property type="match status" value="2"/>
</dbReference>
<feature type="domain" description="Chitin-binding type-3" evidence="3">
    <location>
        <begin position="467"/>
        <end position="515"/>
    </location>
</feature>
<evidence type="ECO:0000256" key="2">
    <source>
        <dbReference type="SAM" id="MobiDB-lite"/>
    </source>
</evidence>
<reference evidence="4 5" key="1">
    <citation type="submission" date="2022-03" db="EMBL/GenBank/DDBJ databases">
        <title>Isotopic signatures of nitrous oxide derived from detoxification processes.</title>
        <authorList>
            <person name="Behrendt U."/>
            <person name="Buchen C."/>
            <person name="Well R."/>
            <person name="Ulrich A."/>
            <person name="Rohe L."/>
            <person name="Kolb S."/>
            <person name="Schloter M."/>
            <person name="Horn M.A."/>
            <person name="Augustin J."/>
        </authorList>
    </citation>
    <scope>NUCLEOTIDE SEQUENCE [LARGE SCALE GENOMIC DNA]</scope>
    <source>
        <strain evidence="4 5">S4-C24</strain>
    </source>
</reference>
<dbReference type="InterPro" id="IPR052750">
    <property type="entry name" value="GH18_Chitinase"/>
</dbReference>
<dbReference type="SMART" id="SM00495">
    <property type="entry name" value="ChtBD3"/>
    <property type="match status" value="2"/>
</dbReference>
<dbReference type="RefSeq" id="WP_241914752.1">
    <property type="nucleotide sequence ID" value="NZ_CP093326.1"/>
</dbReference>
<dbReference type="InterPro" id="IPR036573">
    <property type="entry name" value="CBM_sf_5/12"/>
</dbReference>
<dbReference type="Proteomes" id="UP000829069">
    <property type="component" value="Chromosome"/>
</dbReference>
<keyword evidence="1 4" id="KW-0378">Hydrolase</keyword>
<dbReference type="PANTHER" id="PTHR42976:SF1">
    <property type="entry name" value="GH18 DOMAIN-CONTAINING PROTEIN-RELATED"/>
    <property type="match status" value="1"/>
</dbReference>
<evidence type="ECO:0000256" key="1">
    <source>
        <dbReference type="ARBA" id="ARBA00022801"/>
    </source>
</evidence>
<dbReference type="SUPFAM" id="SSF51445">
    <property type="entry name" value="(Trans)glycosidases"/>
    <property type="match status" value="1"/>
</dbReference>
<dbReference type="PANTHER" id="PTHR42976">
    <property type="entry name" value="BIFUNCTIONAL CHITINASE/LYSOZYME-RELATED"/>
    <property type="match status" value="1"/>
</dbReference>
<dbReference type="Pfam" id="PF02839">
    <property type="entry name" value="CBM_5_12"/>
    <property type="match status" value="1"/>
</dbReference>
<dbReference type="InterPro" id="IPR003610">
    <property type="entry name" value="CBM5/12"/>
</dbReference>
<accession>A0ABY3WA39</accession>
<dbReference type="CDD" id="cd12215">
    <property type="entry name" value="ChiC_BD"/>
    <property type="match status" value="2"/>
</dbReference>
<dbReference type="GO" id="GO:0016787">
    <property type="term" value="F:hydrolase activity"/>
    <property type="evidence" value="ECO:0007669"/>
    <property type="project" value="UniProtKB-KW"/>
</dbReference>
<feature type="domain" description="Chitin-binding type-3" evidence="3">
    <location>
        <begin position="399"/>
        <end position="447"/>
    </location>
</feature>
<feature type="region of interest" description="Disordered" evidence="2">
    <location>
        <begin position="363"/>
        <end position="391"/>
    </location>
</feature>
<evidence type="ECO:0000313" key="4">
    <source>
        <dbReference type="EMBL" id="UNK46866.1"/>
    </source>
</evidence>
<dbReference type="Gene3D" id="3.20.20.80">
    <property type="entry name" value="Glycosidases"/>
    <property type="match status" value="1"/>
</dbReference>